<dbReference type="SUPFAM" id="SSF56563">
    <property type="entry name" value="Major capsid protein gp5"/>
    <property type="match status" value="1"/>
</dbReference>
<evidence type="ECO:0000313" key="4">
    <source>
        <dbReference type="Proteomes" id="UP001597241"/>
    </source>
</evidence>
<comment type="caution">
    <text evidence="3">The sequence shown here is derived from an EMBL/GenBank/DDBJ whole genome shotgun (WGS) entry which is preliminary data.</text>
</comment>
<protein>
    <submittedName>
        <fullName evidence="3">Phage major capsid protein</fullName>
    </submittedName>
</protein>
<dbReference type="Proteomes" id="UP001597241">
    <property type="component" value="Unassembled WGS sequence"/>
</dbReference>
<reference evidence="4" key="1">
    <citation type="journal article" date="2019" name="Int. J. Syst. Evol. Microbiol.">
        <title>The Global Catalogue of Microorganisms (GCM) 10K type strain sequencing project: providing services to taxonomists for standard genome sequencing and annotation.</title>
        <authorList>
            <consortium name="The Broad Institute Genomics Platform"/>
            <consortium name="The Broad Institute Genome Sequencing Center for Infectious Disease"/>
            <person name="Wu L."/>
            <person name="Ma J."/>
        </authorList>
    </citation>
    <scope>NUCLEOTIDE SEQUENCE [LARGE SCALE GENOMIC DNA]</scope>
    <source>
        <strain evidence="4">CCUG 62221</strain>
    </source>
</reference>
<gene>
    <name evidence="3" type="ORF">ACFQ5N_02215</name>
</gene>
<keyword evidence="4" id="KW-1185">Reference proteome</keyword>
<proteinExistence type="predicted"/>
<evidence type="ECO:0000313" key="3">
    <source>
        <dbReference type="EMBL" id="MFD1292639.1"/>
    </source>
</evidence>
<sequence length="415" mass="43668">MKSSKQLKEERASKITEQQTLVRGVEGDLEGENLTRFDNLQSEIDAFAGSIKRAEQFEANERAAASVKGLVINEPVEEPKEQRFSLLRSLSALANGKPLHADDAAIHERAVEEMRAEGLNIPEGNAISIPGSVMRAQSVGDDAGAKGGALVGSTPKMVRPLQPVLPIEQLGVNVMSGLVGDVPLPTSGAFSFSYTGETDAVSGSDVDFAGPTLKPKRCSGVVDISKKLLLQSSFNVEEYIIEQINIAYGNAVTLAALNGAGGDAPSGLYSLITSNIDTTAGALSHDTIVALEGLVDAADGTNVNRGYLADTKIRAKAKATKIDAGSGIFLTDGKELNGYNFMASTLVPTLDDGASHPVIFGDWNQLTVGYWGAVSIIVDPYTQAASGKVRLIIEGYSDVALTNEKAFAINKVATV</sequence>
<dbReference type="InterPro" id="IPR054612">
    <property type="entry name" value="Phage_capsid-like_C"/>
</dbReference>
<dbReference type="EMBL" id="JBHTMV010000002">
    <property type="protein sequence ID" value="MFD1292639.1"/>
    <property type="molecule type" value="Genomic_DNA"/>
</dbReference>
<name>A0ABW3WKA8_9FLAO</name>
<comment type="subcellular location">
    <subcellularLocation>
        <location evidence="1">Virion</location>
    </subcellularLocation>
</comment>
<evidence type="ECO:0000256" key="1">
    <source>
        <dbReference type="ARBA" id="ARBA00004328"/>
    </source>
</evidence>
<organism evidence="3 4">
    <name type="scientific">Lutibacter holmesii</name>
    <dbReference type="NCBI Taxonomy" id="1137985"/>
    <lineage>
        <taxon>Bacteria</taxon>
        <taxon>Pseudomonadati</taxon>
        <taxon>Bacteroidota</taxon>
        <taxon>Flavobacteriia</taxon>
        <taxon>Flavobacteriales</taxon>
        <taxon>Flavobacteriaceae</taxon>
        <taxon>Lutibacter</taxon>
    </lineage>
</organism>
<accession>A0ABW3WKA8</accession>
<feature type="domain" description="Phage capsid-like C-terminal" evidence="2">
    <location>
        <begin position="156"/>
        <end position="409"/>
    </location>
</feature>
<dbReference type="Pfam" id="PF05065">
    <property type="entry name" value="Phage_capsid"/>
    <property type="match status" value="1"/>
</dbReference>
<dbReference type="NCBIfam" id="TIGR01554">
    <property type="entry name" value="major_cap_HK97"/>
    <property type="match status" value="1"/>
</dbReference>
<dbReference type="RefSeq" id="WP_386807352.1">
    <property type="nucleotide sequence ID" value="NZ_JBHTMV010000002.1"/>
</dbReference>
<dbReference type="InterPro" id="IPR024455">
    <property type="entry name" value="Phage_capsid"/>
</dbReference>
<evidence type="ECO:0000259" key="2">
    <source>
        <dbReference type="Pfam" id="PF05065"/>
    </source>
</evidence>